<keyword evidence="4" id="KW-0812">Transmembrane</keyword>
<evidence type="ECO:0000256" key="3">
    <source>
        <dbReference type="SAM" id="MobiDB-lite"/>
    </source>
</evidence>
<dbReference type="PROSITE" id="PS50600">
    <property type="entry name" value="ULP_PROTEASE"/>
    <property type="match status" value="1"/>
</dbReference>
<organism evidence="6 7">
    <name type="scientific">Paramecium pentaurelia</name>
    <dbReference type="NCBI Taxonomy" id="43138"/>
    <lineage>
        <taxon>Eukaryota</taxon>
        <taxon>Sar</taxon>
        <taxon>Alveolata</taxon>
        <taxon>Ciliophora</taxon>
        <taxon>Intramacronucleata</taxon>
        <taxon>Oligohymenophorea</taxon>
        <taxon>Peniculida</taxon>
        <taxon>Parameciidae</taxon>
        <taxon>Paramecium</taxon>
    </lineage>
</organism>
<keyword evidence="2" id="KW-0378">Hydrolase</keyword>
<keyword evidence="1" id="KW-0645">Protease</keyword>
<dbReference type="AlphaFoldDB" id="A0A8S1W6H2"/>
<gene>
    <name evidence="6" type="ORF">PPENT_87.1.T0820120</name>
</gene>
<proteinExistence type="predicted"/>
<feature type="domain" description="Ubiquitin-like protease family profile" evidence="5">
    <location>
        <begin position="506"/>
        <end position="677"/>
    </location>
</feature>
<feature type="region of interest" description="Disordered" evidence="3">
    <location>
        <begin position="216"/>
        <end position="237"/>
    </location>
</feature>
<evidence type="ECO:0000313" key="6">
    <source>
        <dbReference type="EMBL" id="CAD8184062.1"/>
    </source>
</evidence>
<dbReference type="InterPro" id="IPR003653">
    <property type="entry name" value="Peptidase_C48_C"/>
</dbReference>
<dbReference type="GO" id="GO:0006508">
    <property type="term" value="P:proteolysis"/>
    <property type="evidence" value="ECO:0007669"/>
    <property type="project" value="UniProtKB-KW"/>
</dbReference>
<comment type="caution">
    <text evidence="6">The sequence shown here is derived from an EMBL/GenBank/DDBJ whole genome shotgun (WGS) entry which is preliminary data.</text>
</comment>
<sequence>MQIFAWIIGAFIILIAILVGYRLIYLIKRGDIQKQEYQQNKITHWYYQNFQSHTTSIDERILKSQSNDKLEQQFNSQYPSNNFQQNNSVNSEYYNIPEEDHKNQSNNIPQQKYHCNTQKSYRTFREADRNDKKEIDYLSSRVQSRTKSQKFQKISNHNKVQNSQIFINQNNYVQCQKEMEPLISNRSQNQKLISNNSQNNSNENKNDHTIINIFQDKNQDNDSQQYENQQDKDEKKNEHSIIHIFLENYQDDDNQQYEDQQDKNDKFANSNQRESYKSKIEYKTSNLQDLEQKFDKNNQDLLNEQPSINQNNELAISFNQFIQNQNQNLLISNEIETIEKNNEEIDNQSKLQSQLFDLPSADNRDQQIYKYIRVNKNKIMYVNDKDNYYTGVAFFYQVQYDKDNNPKFEIYEGSFNKGKKSGKGILYGGKSKFINYEGEWKDDQQKKDQKEQQNEVKIDIQQTEVPKKKKILIYEDGELVQNDKNQNQNQNLTTFVQQPLWIKYNQQYSIKDMDILKSETSWFTSSIIDGLVQYLNIQQENYLKNFFKKNTKRYLFCPSYLYTNMSKDRIENNLITYQNYILEYQPINFNLKPLFSRIYFAINKNNTHFFLIYVDLPSKSLNIVDSISKVESFYQTEIEIFQNLFQQQITSIELISCIQQRNGYDCGPYTCLNMYKDFYDLIQNVCPQKQEIQINNPQQMRKFLFDILQNQDNK</sequence>
<keyword evidence="4" id="KW-0472">Membrane</keyword>
<keyword evidence="7" id="KW-1185">Reference proteome</keyword>
<dbReference type="EMBL" id="CAJJDO010000082">
    <property type="protein sequence ID" value="CAD8184062.1"/>
    <property type="molecule type" value="Genomic_DNA"/>
</dbReference>
<protein>
    <recommendedName>
        <fullName evidence="5">Ubiquitin-like protease family profile domain-containing protein</fullName>
    </recommendedName>
</protein>
<accession>A0A8S1W6H2</accession>
<evidence type="ECO:0000256" key="2">
    <source>
        <dbReference type="ARBA" id="ARBA00022801"/>
    </source>
</evidence>
<dbReference type="GO" id="GO:0008234">
    <property type="term" value="F:cysteine-type peptidase activity"/>
    <property type="evidence" value="ECO:0007669"/>
    <property type="project" value="InterPro"/>
</dbReference>
<dbReference type="Proteomes" id="UP000689195">
    <property type="component" value="Unassembled WGS sequence"/>
</dbReference>
<name>A0A8S1W6H2_9CILI</name>
<keyword evidence="4" id="KW-1133">Transmembrane helix</keyword>
<reference evidence="6" key="1">
    <citation type="submission" date="2021-01" db="EMBL/GenBank/DDBJ databases">
        <authorList>
            <consortium name="Genoscope - CEA"/>
            <person name="William W."/>
        </authorList>
    </citation>
    <scope>NUCLEOTIDE SEQUENCE</scope>
</reference>
<feature type="transmembrane region" description="Helical" evidence="4">
    <location>
        <begin position="6"/>
        <end position="27"/>
    </location>
</feature>
<dbReference type="OrthoDB" id="1939479at2759"/>
<evidence type="ECO:0000259" key="5">
    <source>
        <dbReference type="PROSITE" id="PS50600"/>
    </source>
</evidence>
<evidence type="ECO:0000256" key="4">
    <source>
        <dbReference type="SAM" id="Phobius"/>
    </source>
</evidence>
<evidence type="ECO:0000256" key="1">
    <source>
        <dbReference type="ARBA" id="ARBA00022670"/>
    </source>
</evidence>
<evidence type="ECO:0000313" key="7">
    <source>
        <dbReference type="Proteomes" id="UP000689195"/>
    </source>
</evidence>